<gene>
    <name evidence="1" type="ORF">GH754_06455</name>
</gene>
<dbReference type="OrthoDB" id="5194822at2"/>
<keyword evidence="2" id="KW-1185">Reference proteome</keyword>
<protein>
    <recommendedName>
        <fullName evidence="3">ParB/Sulfiredoxin domain-containing protein</fullName>
    </recommendedName>
</protein>
<proteinExistence type="predicted"/>
<comment type="caution">
    <text evidence="1">The sequence shown here is derived from an EMBL/GenBank/DDBJ whole genome shotgun (WGS) entry which is preliminary data.</text>
</comment>
<organism evidence="1 2">
    <name type="scientific">Salinibacillus xinjiangensis</name>
    <dbReference type="NCBI Taxonomy" id="1229268"/>
    <lineage>
        <taxon>Bacteria</taxon>
        <taxon>Bacillati</taxon>
        <taxon>Bacillota</taxon>
        <taxon>Bacilli</taxon>
        <taxon>Bacillales</taxon>
        <taxon>Bacillaceae</taxon>
        <taxon>Salinibacillus</taxon>
    </lineage>
</organism>
<evidence type="ECO:0000313" key="1">
    <source>
        <dbReference type="EMBL" id="MRG85974.1"/>
    </source>
</evidence>
<name>A0A6G1X4T5_9BACI</name>
<dbReference type="EMBL" id="WJNH01000003">
    <property type="protein sequence ID" value="MRG85974.1"/>
    <property type="molecule type" value="Genomic_DNA"/>
</dbReference>
<sequence>MKEKNLIELIGKDITITTGTRKLSIKGKTENYKVYRIPLEYLFYNDQNGRIATYISKHEDEHGKLNMDDIDNYNSIIHDFIEESNKNALNKTKNNIKLFGQRVPGVVLQNGRIIDGNRRFTCLRDLHEEEGKDYYFEAVILDTEQGISSKDIKRLELNLQHGEERPVDYNPIDNLVDVYKDLVENETFTVKEYALNTNTKEKEVEKLKKKSILMVEFLEFINAKGKYYIARDLNLDGPLQEVMIILNRTSEDQQEDVKSALFTSLLTSNKGDLTRHIREIGRDIINTKNSEEFLEEYEEVVEEVYDSLQEEDVVDISTINQKIAAKKDLKEESNQLIEKKIETNRIDQARNKPVDLLERSFQALDSIDTTAVSRMGDDNKENFKELLHKIQSTVELLGEKLDV</sequence>
<accession>A0A6G1X4T5</accession>
<dbReference type="RefSeq" id="WP_153727898.1">
    <property type="nucleotide sequence ID" value="NZ_WJNH01000003.1"/>
</dbReference>
<reference evidence="1 2" key="1">
    <citation type="submission" date="2019-11" db="EMBL/GenBank/DDBJ databases">
        <authorList>
            <person name="Li J."/>
        </authorList>
    </citation>
    <scope>NUCLEOTIDE SEQUENCE [LARGE SCALE GENOMIC DNA]</scope>
    <source>
        <strain evidence="1 2">J4</strain>
    </source>
</reference>
<dbReference type="AlphaFoldDB" id="A0A6G1X4T5"/>
<evidence type="ECO:0000313" key="2">
    <source>
        <dbReference type="Proteomes" id="UP000480185"/>
    </source>
</evidence>
<dbReference type="Proteomes" id="UP000480185">
    <property type="component" value="Unassembled WGS sequence"/>
</dbReference>
<evidence type="ECO:0008006" key="3">
    <source>
        <dbReference type="Google" id="ProtNLM"/>
    </source>
</evidence>